<evidence type="ECO:0000313" key="2">
    <source>
        <dbReference type="Proteomes" id="UP000308600"/>
    </source>
</evidence>
<dbReference type="EMBL" id="ML208353">
    <property type="protein sequence ID" value="TFK68371.1"/>
    <property type="molecule type" value="Genomic_DNA"/>
</dbReference>
<reference evidence="1 2" key="1">
    <citation type="journal article" date="2019" name="Nat. Ecol. Evol.">
        <title>Megaphylogeny resolves global patterns of mushroom evolution.</title>
        <authorList>
            <person name="Varga T."/>
            <person name="Krizsan K."/>
            <person name="Foldi C."/>
            <person name="Dima B."/>
            <person name="Sanchez-Garcia M."/>
            <person name="Sanchez-Ramirez S."/>
            <person name="Szollosi G.J."/>
            <person name="Szarkandi J.G."/>
            <person name="Papp V."/>
            <person name="Albert L."/>
            <person name="Andreopoulos W."/>
            <person name="Angelini C."/>
            <person name="Antonin V."/>
            <person name="Barry K.W."/>
            <person name="Bougher N.L."/>
            <person name="Buchanan P."/>
            <person name="Buyck B."/>
            <person name="Bense V."/>
            <person name="Catcheside P."/>
            <person name="Chovatia M."/>
            <person name="Cooper J."/>
            <person name="Damon W."/>
            <person name="Desjardin D."/>
            <person name="Finy P."/>
            <person name="Geml J."/>
            <person name="Haridas S."/>
            <person name="Hughes K."/>
            <person name="Justo A."/>
            <person name="Karasinski D."/>
            <person name="Kautmanova I."/>
            <person name="Kiss B."/>
            <person name="Kocsube S."/>
            <person name="Kotiranta H."/>
            <person name="LaButti K.M."/>
            <person name="Lechner B.E."/>
            <person name="Liimatainen K."/>
            <person name="Lipzen A."/>
            <person name="Lukacs Z."/>
            <person name="Mihaltcheva S."/>
            <person name="Morgado L.N."/>
            <person name="Niskanen T."/>
            <person name="Noordeloos M.E."/>
            <person name="Ohm R.A."/>
            <person name="Ortiz-Santana B."/>
            <person name="Ovrebo C."/>
            <person name="Racz N."/>
            <person name="Riley R."/>
            <person name="Savchenko A."/>
            <person name="Shiryaev A."/>
            <person name="Soop K."/>
            <person name="Spirin V."/>
            <person name="Szebenyi C."/>
            <person name="Tomsovsky M."/>
            <person name="Tulloss R.E."/>
            <person name="Uehling J."/>
            <person name="Grigoriev I.V."/>
            <person name="Vagvolgyi C."/>
            <person name="Papp T."/>
            <person name="Martin F.M."/>
            <person name="Miettinen O."/>
            <person name="Hibbett D.S."/>
            <person name="Nagy L.G."/>
        </authorList>
    </citation>
    <scope>NUCLEOTIDE SEQUENCE [LARGE SCALE GENOMIC DNA]</scope>
    <source>
        <strain evidence="1 2">NL-1719</strain>
    </source>
</reference>
<evidence type="ECO:0000313" key="1">
    <source>
        <dbReference type="EMBL" id="TFK68371.1"/>
    </source>
</evidence>
<proteinExistence type="predicted"/>
<accession>A0ACD3ASU0</accession>
<keyword evidence="2" id="KW-1185">Reference proteome</keyword>
<gene>
    <name evidence="1" type="ORF">BDN72DRAFT_841851</name>
</gene>
<sequence>MSIFHTFEKQNWRTEEGTRRGVEELERKFGSGFRFGGGVGEGGGEGEGGDGEGGGGGEGGDGGGGPLLVESNGEISERVGRFSFAIE</sequence>
<organism evidence="1 2">
    <name type="scientific">Pluteus cervinus</name>
    <dbReference type="NCBI Taxonomy" id="181527"/>
    <lineage>
        <taxon>Eukaryota</taxon>
        <taxon>Fungi</taxon>
        <taxon>Dikarya</taxon>
        <taxon>Basidiomycota</taxon>
        <taxon>Agaricomycotina</taxon>
        <taxon>Agaricomycetes</taxon>
        <taxon>Agaricomycetidae</taxon>
        <taxon>Agaricales</taxon>
        <taxon>Pluteineae</taxon>
        <taxon>Pluteaceae</taxon>
        <taxon>Pluteus</taxon>
    </lineage>
</organism>
<name>A0ACD3ASU0_9AGAR</name>
<dbReference type="Proteomes" id="UP000308600">
    <property type="component" value="Unassembled WGS sequence"/>
</dbReference>
<protein>
    <submittedName>
        <fullName evidence="1">Uncharacterized protein</fullName>
    </submittedName>
</protein>